<dbReference type="PIRSF" id="PIRSF000124">
    <property type="entry name" value="UDPglc_GDPman_dh"/>
    <property type="match status" value="1"/>
</dbReference>
<dbReference type="GO" id="GO:0003979">
    <property type="term" value="F:UDP-glucose 6-dehydrogenase activity"/>
    <property type="evidence" value="ECO:0007669"/>
    <property type="project" value="UniProtKB-EC"/>
</dbReference>
<sequence length="433" mass="48373">MKIGVIGAGYVGTTTSIVLAKYGYLVTVVDTNQEKIHKLNQSRLPFYEEGLEELLHEYLLEGRLSFTSNIEDFIKQCDILFVTVGTPPLEDGKADLTYVEEVVSQIARFMDDYKVIVIKSTVPVGTGDKLNDIMMKELSKRNISISFDIVSNPEFLREGKALHDALYPDRVVIGCESEKARNIMKELYKDVDTSILYTTIKEAEMIKYASNAFLATKISFINELARLCEGKGVNIKQVAIGMGMDKRIGSDFLQAGIGYGGSCFPKDIKALLALASQVDIPMPILEAVSYVNQTQSDWFMEKVKQVLGSLTEKRIAVLGLTFKPQTDDIREAPSLRVIDYLLNNKATIAAYDPQGSEHVKKIYPTVKYTLTPLEALEGADAVLILTEWKEILEIDWKHAKSLLSNPLLFDGRNTLSPSKMVELGYRYFGVGNF</sequence>
<comment type="catalytic activity">
    <reaction evidence="6 7">
        <text>UDP-alpha-D-glucose + 2 NAD(+) + H2O = UDP-alpha-D-glucuronate + 2 NADH + 3 H(+)</text>
        <dbReference type="Rhea" id="RHEA:23596"/>
        <dbReference type="ChEBI" id="CHEBI:15377"/>
        <dbReference type="ChEBI" id="CHEBI:15378"/>
        <dbReference type="ChEBI" id="CHEBI:57540"/>
        <dbReference type="ChEBI" id="CHEBI:57945"/>
        <dbReference type="ChEBI" id="CHEBI:58052"/>
        <dbReference type="ChEBI" id="CHEBI:58885"/>
        <dbReference type="EC" id="1.1.1.22"/>
    </reaction>
</comment>
<dbReference type="STRING" id="157838.AN964_23920"/>
<dbReference type="PANTHER" id="PTHR43750">
    <property type="entry name" value="UDP-GLUCOSE 6-DEHYDROGENASE TUAD"/>
    <property type="match status" value="1"/>
</dbReference>
<gene>
    <name evidence="12" type="ORF">AN964_23920</name>
</gene>
<evidence type="ECO:0000313" key="12">
    <source>
        <dbReference type="EMBL" id="KQL50683.1"/>
    </source>
</evidence>
<dbReference type="GO" id="GO:0051287">
    <property type="term" value="F:NAD binding"/>
    <property type="evidence" value="ECO:0007669"/>
    <property type="project" value="InterPro"/>
</dbReference>
<dbReference type="InterPro" id="IPR028357">
    <property type="entry name" value="UDPglc_DH_bac"/>
</dbReference>
<dbReference type="SUPFAM" id="SSF52413">
    <property type="entry name" value="UDP-glucose/GDP-mannose dehydrogenase C-terminal domain"/>
    <property type="match status" value="1"/>
</dbReference>
<evidence type="ECO:0000256" key="4">
    <source>
        <dbReference type="ARBA" id="ARBA00023002"/>
    </source>
</evidence>
<feature type="binding site" evidence="10">
    <location>
        <position position="86"/>
    </location>
    <ligand>
        <name>NAD(+)</name>
        <dbReference type="ChEBI" id="CHEBI:57540"/>
    </ligand>
</feature>
<dbReference type="PATRIC" id="fig|157838.3.peg.5263"/>
<keyword evidence="5 7" id="KW-0520">NAD</keyword>
<dbReference type="GO" id="GO:0006065">
    <property type="term" value="P:UDP-glucuronate biosynthetic process"/>
    <property type="evidence" value="ECO:0007669"/>
    <property type="project" value="UniProtKB-UniPathway"/>
</dbReference>
<feature type="binding site" evidence="9">
    <location>
        <position position="207"/>
    </location>
    <ligand>
        <name>substrate</name>
    </ligand>
</feature>
<feature type="binding site" evidence="9">
    <location>
        <position position="323"/>
    </location>
    <ligand>
        <name>substrate</name>
    </ligand>
</feature>
<feature type="binding site" evidence="10">
    <location>
        <position position="158"/>
    </location>
    <ligand>
        <name>NAD(+)</name>
        <dbReference type="ChEBI" id="CHEBI:57540"/>
    </ligand>
</feature>
<comment type="caution">
    <text evidence="12">The sequence shown here is derived from an EMBL/GenBank/DDBJ whole genome shotgun (WGS) entry which is preliminary data.</text>
</comment>
<feature type="binding site" evidence="10">
    <location>
        <position position="330"/>
    </location>
    <ligand>
        <name>NAD(+)</name>
        <dbReference type="ChEBI" id="CHEBI:57540"/>
    </ligand>
</feature>
<dbReference type="InterPro" id="IPR036291">
    <property type="entry name" value="NAD(P)-bd_dom_sf"/>
</dbReference>
<keyword evidence="13" id="KW-1185">Reference proteome</keyword>
<protein>
    <recommendedName>
        <fullName evidence="3 7">UDP-glucose 6-dehydrogenase</fullName>
        <ecNumber evidence="3 7">1.1.1.22</ecNumber>
    </recommendedName>
</protein>
<dbReference type="InterPro" id="IPR001732">
    <property type="entry name" value="UDP-Glc/GDP-Man_DH_N"/>
</dbReference>
<organism evidence="12 13">
    <name type="scientific">Heyndrickxia shackletonii</name>
    <dbReference type="NCBI Taxonomy" id="157838"/>
    <lineage>
        <taxon>Bacteria</taxon>
        <taxon>Bacillati</taxon>
        <taxon>Bacillota</taxon>
        <taxon>Bacilli</taxon>
        <taxon>Bacillales</taxon>
        <taxon>Bacillaceae</taxon>
        <taxon>Heyndrickxia</taxon>
    </lineage>
</organism>
<keyword evidence="4 7" id="KW-0560">Oxidoreductase</keyword>
<evidence type="ECO:0000259" key="11">
    <source>
        <dbReference type="SMART" id="SM00984"/>
    </source>
</evidence>
<feature type="binding site" evidence="9">
    <location>
        <begin position="252"/>
        <end position="256"/>
    </location>
    <ligand>
        <name>substrate</name>
    </ligand>
</feature>
<feature type="binding site" evidence="9">
    <location>
        <position position="260"/>
    </location>
    <ligand>
        <name>substrate</name>
    </ligand>
</feature>
<dbReference type="Gene3D" id="3.40.50.720">
    <property type="entry name" value="NAD(P)-binding Rossmann-like Domain"/>
    <property type="match status" value="2"/>
</dbReference>
<dbReference type="OrthoDB" id="9803238at2"/>
<dbReference type="Pfam" id="PF03721">
    <property type="entry name" value="UDPG_MGDP_dh_N"/>
    <property type="match status" value="1"/>
</dbReference>
<evidence type="ECO:0000256" key="7">
    <source>
        <dbReference type="PIRNR" id="PIRNR000124"/>
    </source>
</evidence>
<dbReference type="Proteomes" id="UP000051888">
    <property type="component" value="Unassembled WGS sequence"/>
</dbReference>
<feature type="domain" description="UDP-glucose/GDP-mannose dehydrogenase C-terminal" evidence="11">
    <location>
        <begin position="316"/>
        <end position="417"/>
    </location>
</feature>
<evidence type="ECO:0000256" key="2">
    <source>
        <dbReference type="ARBA" id="ARBA00006601"/>
    </source>
</evidence>
<feature type="binding site" evidence="10">
    <location>
        <position position="35"/>
    </location>
    <ligand>
        <name>NAD(+)</name>
        <dbReference type="ChEBI" id="CHEBI:57540"/>
    </ligand>
</feature>
<feature type="active site" description="Nucleophile" evidence="8">
    <location>
        <position position="263"/>
    </location>
</feature>
<evidence type="ECO:0000256" key="1">
    <source>
        <dbReference type="ARBA" id="ARBA00004701"/>
    </source>
</evidence>
<evidence type="ECO:0000256" key="9">
    <source>
        <dbReference type="PIRSR" id="PIRSR500134-2"/>
    </source>
</evidence>
<feature type="binding site" evidence="10">
    <location>
        <position position="121"/>
    </location>
    <ligand>
        <name>NAD(+)</name>
        <dbReference type="ChEBI" id="CHEBI:57540"/>
    </ligand>
</feature>
<dbReference type="SUPFAM" id="SSF48179">
    <property type="entry name" value="6-phosphogluconate dehydrogenase C-terminal domain-like"/>
    <property type="match status" value="1"/>
</dbReference>
<evidence type="ECO:0000256" key="3">
    <source>
        <dbReference type="ARBA" id="ARBA00012954"/>
    </source>
</evidence>
<accession>A0A0Q3WS28</accession>
<dbReference type="InterPro" id="IPR017476">
    <property type="entry name" value="UDP-Glc/GDP-Man"/>
</dbReference>
<dbReference type="Pfam" id="PF03720">
    <property type="entry name" value="UDPG_MGDP_dh_C"/>
    <property type="match status" value="1"/>
</dbReference>
<name>A0A0Q3WS28_9BACI</name>
<evidence type="ECO:0000256" key="8">
    <source>
        <dbReference type="PIRSR" id="PIRSR500134-1"/>
    </source>
</evidence>
<dbReference type="UniPathway" id="UPA00038">
    <property type="reaction ID" value="UER00491"/>
</dbReference>
<dbReference type="InterPro" id="IPR008927">
    <property type="entry name" value="6-PGluconate_DH-like_C_sf"/>
</dbReference>
<dbReference type="GO" id="GO:0000271">
    <property type="term" value="P:polysaccharide biosynthetic process"/>
    <property type="evidence" value="ECO:0007669"/>
    <property type="project" value="InterPro"/>
</dbReference>
<evidence type="ECO:0000256" key="5">
    <source>
        <dbReference type="ARBA" id="ARBA00023027"/>
    </source>
</evidence>
<reference evidence="12 13" key="1">
    <citation type="submission" date="2015-09" db="EMBL/GenBank/DDBJ databases">
        <title>Genome sequencing project for genomic taxonomy and phylogenomics of Bacillus-like bacteria.</title>
        <authorList>
            <person name="Liu B."/>
            <person name="Wang J."/>
            <person name="Zhu Y."/>
            <person name="Liu G."/>
            <person name="Chen Q."/>
            <person name="Chen Z."/>
            <person name="Lan J."/>
            <person name="Che J."/>
            <person name="Ge C."/>
            <person name="Shi H."/>
            <person name="Pan Z."/>
            <person name="Liu X."/>
        </authorList>
    </citation>
    <scope>NUCLEOTIDE SEQUENCE [LARGE SCALE GENOMIC DNA]</scope>
    <source>
        <strain evidence="12 13">LMG 18435</strain>
    </source>
</reference>
<comment type="pathway">
    <text evidence="1">Nucleotide-sugar biosynthesis; UDP-alpha-D-glucuronate biosynthesis; UDP-alpha-D-glucuronate from UDP-alpha-D-glucose: step 1/1.</text>
</comment>
<dbReference type="AlphaFoldDB" id="A0A0Q3WS28"/>
<proteinExistence type="inferred from homology"/>
<dbReference type="SMART" id="SM00984">
    <property type="entry name" value="UDPG_MGDP_dh_C"/>
    <property type="match status" value="1"/>
</dbReference>
<dbReference type="InterPro" id="IPR014027">
    <property type="entry name" value="UDP-Glc/GDP-Man_DH_C"/>
</dbReference>
<dbReference type="EMBL" id="LJJC01000015">
    <property type="protein sequence ID" value="KQL50683.1"/>
    <property type="molecule type" value="Genomic_DNA"/>
</dbReference>
<comment type="similarity">
    <text evidence="2 7">Belongs to the UDP-glucose/GDP-mannose dehydrogenase family.</text>
</comment>
<feature type="binding site" evidence="10">
    <location>
        <position position="266"/>
    </location>
    <ligand>
        <name>NAD(+)</name>
        <dbReference type="ChEBI" id="CHEBI:57540"/>
    </ligand>
</feature>
<dbReference type="Pfam" id="PF00984">
    <property type="entry name" value="UDPG_MGDP_dh"/>
    <property type="match status" value="1"/>
</dbReference>
<dbReference type="NCBIfam" id="TIGR03026">
    <property type="entry name" value="NDP-sugDHase"/>
    <property type="match status" value="1"/>
</dbReference>
<dbReference type="InterPro" id="IPR014026">
    <property type="entry name" value="UDP-Glc/GDP-Man_DH_dimer"/>
</dbReference>
<dbReference type="PIRSF" id="PIRSF500134">
    <property type="entry name" value="UDPglc_DH_bac"/>
    <property type="match status" value="1"/>
</dbReference>
<dbReference type="PANTHER" id="PTHR43750:SF3">
    <property type="entry name" value="UDP-GLUCOSE 6-DEHYDROGENASE TUAD"/>
    <property type="match status" value="1"/>
</dbReference>
<dbReference type="RefSeq" id="WP_055742285.1">
    <property type="nucleotide sequence ID" value="NZ_JAAIWL010000002.1"/>
</dbReference>
<dbReference type="EC" id="1.1.1.22" evidence="3 7"/>
<dbReference type="InterPro" id="IPR036220">
    <property type="entry name" value="UDP-Glc/GDP-Man_DH_C_sf"/>
</dbReference>
<evidence type="ECO:0000256" key="10">
    <source>
        <dbReference type="PIRSR" id="PIRSR500134-3"/>
    </source>
</evidence>
<evidence type="ECO:0000313" key="13">
    <source>
        <dbReference type="Proteomes" id="UP000051888"/>
    </source>
</evidence>
<evidence type="ECO:0000256" key="6">
    <source>
        <dbReference type="ARBA" id="ARBA00047473"/>
    </source>
</evidence>
<dbReference type="SUPFAM" id="SSF51735">
    <property type="entry name" value="NAD(P)-binding Rossmann-fold domains"/>
    <property type="match status" value="1"/>
</dbReference>
<feature type="binding site" evidence="10">
    <location>
        <position position="30"/>
    </location>
    <ligand>
        <name>NAD(+)</name>
        <dbReference type="ChEBI" id="CHEBI:57540"/>
    </ligand>
</feature>
<dbReference type="Gene3D" id="1.20.5.100">
    <property type="entry name" value="Cytochrome c1, transmembrane anchor, C-terminal"/>
    <property type="match status" value="1"/>
</dbReference>
<feature type="binding site" evidence="9">
    <location>
        <begin position="155"/>
        <end position="158"/>
    </location>
    <ligand>
        <name>substrate</name>
    </ligand>
</feature>